<organism evidence="5 6">
    <name type="scientific">Motilimonas cestriensis</name>
    <dbReference type="NCBI Taxonomy" id="2742685"/>
    <lineage>
        <taxon>Bacteria</taxon>
        <taxon>Pseudomonadati</taxon>
        <taxon>Pseudomonadota</taxon>
        <taxon>Gammaproteobacteria</taxon>
        <taxon>Alteromonadales</taxon>
        <taxon>Alteromonadales genera incertae sedis</taxon>
        <taxon>Motilimonas</taxon>
    </lineage>
</organism>
<dbReference type="SUPFAM" id="SSF51735">
    <property type="entry name" value="NAD(P)-binding Rossmann-fold domains"/>
    <property type="match status" value="1"/>
</dbReference>
<dbReference type="PRINTS" id="PR00081">
    <property type="entry name" value="GDHRDH"/>
</dbReference>
<proteinExistence type="inferred from homology"/>
<feature type="domain" description="Ketoreductase" evidence="4">
    <location>
        <begin position="6"/>
        <end position="185"/>
    </location>
</feature>
<dbReference type="NCBIfam" id="NF006565">
    <property type="entry name" value="PRK09072.1"/>
    <property type="match status" value="1"/>
</dbReference>
<dbReference type="InterPro" id="IPR036291">
    <property type="entry name" value="NAD(P)-bd_dom_sf"/>
</dbReference>
<dbReference type="SMART" id="SM00822">
    <property type="entry name" value="PKS_KR"/>
    <property type="match status" value="1"/>
</dbReference>
<evidence type="ECO:0000256" key="2">
    <source>
        <dbReference type="ARBA" id="ARBA00023002"/>
    </source>
</evidence>
<name>A0ABS8WAA5_9GAMM</name>
<dbReference type="PANTHER" id="PTHR44196">
    <property type="entry name" value="DEHYDROGENASE/REDUCTASE SDR FAMILY MEMBER 7B"/>
    <property type="match status" value="1"/>
</dbReference>
<dbReference type="Pfam" id="PF00106">
    <property type="entry name" value="adh_short"/>
    <property type="match status" value="1"/>
</dbReference>
<keyword evidence="2" id="KW-0560">Oxidoreductase</keyword>
<dbReference type="PRINTS" id="PR00080">
    <property type="entry name" value="SDRFAMILY"/>
</dbReference>
<dbReference type="EMBL" id="JAIMJA010000005">
    <property type="protein sequence ID" value="MCE2594521.1"/>
    <property type="molecule type" value="Genomic_DNA"/>
</dbReference>
<comment type="similarity">
    <text evidence="1 3">Belongs to the short-chain dehydrogenases/reductases (SDR) family.</text>
</comment>
<keyword evidence="6" id="KW-1185">Reference proteome</keyword>
<protein>
    <submittedName>
        <fullName evidence="5">SDR family oxidoreductase</fullName>
    </submittedName>
</protein>
<dbReference type="CDD" id="cd05233">
    <property type="entry name" value="SDR_c"/>
    <property type="match status" value="1"/>
</dbReference>
<evidence type="ECO:0000256" key="3">
    <source>
        <dbReference type="RuleBase" id="RU000363"/>
    </source>
</evidence>
<evidence type="ECO:0000256" key="1">
    <source>
        <dbReference type="ARBA" id="ARBA00006484"/>
    </source>
</evidence>
<sequence length="265" mass="28255">MNEQTSTILLTGATGGIGQAVAKALAKQGANLVLQGRSKERLALLLSELDTTLGQQHQIVSADLTLAADRQRLIARVNSLPLTGLINLAGVNQFVLFEQQSAQAIEDTLFTNVTATMLLTQGLISKLKLADKAVIINVGSILGAIGHPGYVTYCTSKFALRGFSEALARELADSNIKVKYLAPRTTSTTLNSDAASAMNQALGNHTDSPQWVASQLLALLQGQGARQNLGWPEKLFVAINGLLPNVVDKSINKNLALIKRFLVTQ</sequence>
<dbReference type="PROSITE" id="PS00061">
    <property type="entry name" value="ADH_SHORT"/>
    <property type="match status" value="1"/>
</dbReference>
<dbReference type="Proteomes" id="UP001201273">
    <property type="component" value="Unassembled WGS sequence"/>
</dbReference>
<evidence type="ECO:0000259" key="4">
    <source>
        <dbReference type="SMART" id="SM00822"/>
    </source>
</evidence>
<accession>A0ABS8WAA5</accession>
<dbReference type="InterPro" id="IPR020904">
    <property type="entry name" value="Sc_DH/Rdtase_CS"/>
</dbReference>
<dbReference type="PANTHER" id="PTHR44196:SF1">
    <property type="entry name" value="DEHYDROGENASE_REDUCTASE SDR FAMILY MEMBER 7B"/>
    <property type="match status" value="1"/>
</dbReference>
<dbReference type="InterPro" id="IPR002347">
    <property type="entry name" value="SDR_fam"/>
</dbReference>
<gene>
    <name evidence="5" type="ORF">K6Y31_06810</name>
</gene>
<dbReference type="InterPro" id="IPR057326">
    <property type="entry name" value="KR_dom"/>
</dbReference>
<dbReference type="RefSeq" id="WP_233052058.1">
    <property type="nucleotide sequence ID" value="NZ_JAIMJA010000005.1"/>
</dbReference>
<evidence type="ECO:0000313" key="6">
    <source>
        <dbReference type="Proteomes" id="UP001201273"/>
    </source>
</evidence>
<comment type="caution">
    <text evidence="5">The sequence shown here is derived from an EMBL/GenBank/DDBJ whole genome shotgun (WGS) entry which is preliminary data.</text>
</comment>
<reference evidence="5 6" key="1">
    <citation type="journal article" date="2022" name="Environ. Microbiol. Rep.">
        <title>Eco-phylogenetic analyses reveal divergent evolution of vitamin B12 metabolism in the marine bacterial family 'Psychromonadaceae'.</title>
        <authorList>
            <person name="Jin X."/>
            <person name="Yang Y."/>
            <person name="Cao H."/>
            <person name="Gao B."/>
            <person name="Zhao Z."/>
        </authorList>
    </citation>
    <scope>NUCLEOTIDE SEQUENCE [LARGE SCALE GENOMIC DNA]</scope>
    <source>
        <strain evidence="5 6">MKS20</strain>
    </source>
</reference>
<evidence type="ECO:0000313" key="5">
    <source>
        <dbReference type="EMBL" id="MCE2594521.1"/>
    </source>
</evidence>
<dbReference type="Gene3D" id="3.40.50.720">
    <property type="entry name" value="NAD(P)-binding Rossmann-like Domain"/>
    <property type="match status" value="1"/>
</dbReference>